<feature type="transmembrane region" description="Helical" evidence="1">
    <location>
        <begin position="12"/>
        <end position="30"/>
    </location>
</feature>
<dbReference type="Gene3D" id="1.20.1530.20">
    <property type="match status" value="1"/>
</dbReference>
<accession>A0A0P0YZ44</accession>
<dbReference type="InterPro" id="IPR038770">
    <property type="entry name" value="Na+/solute_symporter_sf"/>
</dbReference>
<evidence type="ECO:0000256" key="1">
    <source>
        <dbReference type="SAM" id="Phobius"/>
    </source>
</evidence>
<sequence>MTRLLTIIARNGRWMLVAGLVGGVLFPGLASLMRAGLFPLIAAILFVSVLRVDPAQIARSLTHMRRDVPLVLFLQLALPLAVAAILYLGNISGPLASVVILTLAAAPITGGAGLAALTGLDGMTALRLLVWGTILLPLTSMLPLQIVFPGAAISPLEPALRLLGVIALAGGLAVVVRQIWRPAPQSDAIVMLDAVSALLLAALVLGLMDAIQPMLLRDPLQVAGMLAAAFALNFGLQIAANTAMRRAGSDPAIGGAVALMAGNRNLALFLVALPPASLEAMMVFVGCYQIPMFLTPLLMRGYYGRAGRH</sequence>
<feature type="transmembrane region" description="Helical" evidence="1">
    <location>
        <begin position="159"/>
        <end position="176"/>
    </location>
</feature>
<protein>
    <submittedName>
        <fullName evidence="2">Hypothetical membrane protein</fullName>
    </submittedName>
</protein>
<feature type="transmembrane region" description="Helical" evidence="1">
    <location>
        <begin position="36"/>
        <end position="58"/>
    </location>
</feature>
<evidence type="ECO:0000313" key="2">
    <source>
        <dbReference type="EMBL" id="BAT26779.1"/>
    </source>
</evidence>
<name>A0A0P0YZ44_9HYPH</name>
<feature type="transmembrane region" description="Helical" evidence="1">
    <location>
        <begin position="70"/>
        <end position="89"/>
    </location>
</feature>
<reference evidence="2" key="1">
    <citation type="journal article" date="2015" name="Proc. Natl. Acad. Sci. U.S.A.">
        <title>Bacterial clade with the ribosomal RNA operon on a small plasmid rather than the chromosome.</title>
        <authorList>
            <person name="Anda M."/>
            <person name="Ohtsubo Y."/>
            <person name="Okubo T."/>
            <person name="Sugawara M."/>
            <person name="Nagata Y."/>
            <person name="Tsuda M."/>
            <person name="Minamisawa K."/>
            <person name="Mitsui H."/>
        </authorList>
    </citation>
    <scope>NUCLEOTIDE SEQUENCE</scope>
    <source>
        <strain evidence="2">DSM 14790</strain>
    </source>
</reference>
<organism evidence="2">
    <name type="scientific">Aurantimonas coralicida</name>
    <dbReference type="NCBI Taxonomy" id="182270"/>
    <lineage>
        <taxon>Bacteria</taxon>
        <taxon>Pseudomonadati</taxon>
        <taxon>Pseudomonadota</taxon>
        <taxon>Alphaproteobacteria</taxon>
        <taxon>Hyphomicrobiales</taxon>
        <taxon>Aurantimonadaceae</taxon>
        <taxon>Aurantimonas</taxon>
    </lineage>
</organism>
<keyword evidence="1" id="KW-0812">Transmembrane</keyword>
<feature type="transmembrane region" description="Helical" evidence="1">
    <location>
        <begin position="252"/>
        <end position="274"/>
    </location>
</feature>
<feature type="transmembrane region" description="Helical" evidence="1">
    <location>
        <begin position="129"/>
        <end position="153"/>
    </location>
</feature>
<feature type="transmembrane region" description="Helical" evidence="1">
    <location>
        <begin position="220"/>
        <end position="240"/>
    </location>
</feature>
<feature type="transmembrane region" description="Helical" evidence="1">
    <location>
        <begin position="95"/>
        <end position="117"/>
    </location>
</feature>
<feature type="transmembrane region" description="Helical" evidence="1">
    <location>
        <begin position="280"/>
        <end position="299"/>
    </location>
</feature>
<dbReference type="RefSeq" id="WP_024352351.1">
    <property type="nucleotide sequence ID" value="NZ_BBWN01000055.1"/>
</dbReference>
<feature type="transmembrane region" description="Helical" evidence="1">
    <location>
        <begin position="188"/>
        <end position="208"/>
    </location>
</feature>
<dbReference type="EMBL" id="LC066373">
    <property type="protein sequence ID" value="BAT26779.1"/>
    <property type="molecule type" value="Genomic_DNA"/>
</dbReference>
<keyword evidence="1" id="KW-1133">Transmembrane helix</keyword>
<proteinExistence type="predicted"/>
<dbReference type="AlphaFoldDB" id="A0A0P0YZ44"/>
<keyword evidence="1" id="KW-0472">Membrane</keyword>